<dbReference type="OMA" id="CALFFDR"/>
<sequence length="319" mass="36244">MSGESSASFFRREWRSRETESGGKSLVVAQFNVLADGLSGMDVNKGGFCMSSPVCLAWEHRRQKLVDEIMRHGVQPDIVALQEVDHFHDWFEPVLGRMGYDGIFLPKPDSPCRRSMDPSLQDGCALFWRRETVKLKESEMVNYEVLGHDKNPMKTNQVAILAEFEQEGVTPFWFAVTHLHAKKSEEGEKVRCQQIQQLLDRLLSKRSPCLLAMDMNAAPKSNGLASYPALAYEAARKHPLGLSSAYEEVMGEEPPFTTWKLRGEVEAKHTIDYIFMTGELEATRVLELPDEGEVGPERLPSWSYPSDHFALLAEIRRRR</sequence>
<accession>L1ISL3</accession>
<dbReference type="InterPro" id="IPR005135">
    <property type="entry name" value="Endo/exonuclease/phosphatase"/>
</dbReference>
<evidence type="ECO:0000313" key="4">
    <source>
        <dbReference type="EMBL" id="EKX39097.1"/>
    </source>
</evidence>
<dbReference type="EMBL" id="JH993042">
    <property type="protein sequence ID" value="EKX39097.1"/>
    <property type="molecule type" value="Genomic_DNA"/>
</dbReference>
<dbReference type="OrthoDB" id="428734at2759"/>
<keyword evidence="2" id="KW-0378">Hydrolase</keyword>
<dbReference type="InterPro" id="IPR036691">
    <property type="entry name" value="Endo/exonu/phosph_ase_sf"/>
</dbReference>
<dbReference type="PANTHER" id="PTHR12121">
    <property type="entry name" value="CARBON CATABOLITE REPRESSOR PROTEIN 4"/>
    <property type="match status" value="1"/>
</dbReference>
<dbReference type="AlphaFoldDB" id="L1ISL3"/>
<dbReference type="RefSeq" id="XP_005826077.1">
    <property type="nucleotide sequence ID" value="XM_005826020.1"/>
</dbReference>
<evidence type="ECO:0000313" key="5">
    <source>
        <dbReference type="EnsemblProtists" id="EKX39097"/>
    </source>
</evidence>
<reference evidence="5" key="3">
    <citation type="submission" date="2016-03" db="UniProtKB">
        <authorList>
            <consortium name="EnsemblProtists"/>
        </authorList>
    </citation>
    <scope>IDENTIFICATION</scope>
</reference>
<dbReference type="Pfam" id="PF03372">
    <property type="entry name" value="Exo_endo_phos"/>
    <property type="match status" value="1"/>
</dbReference>
<evidence type="ECO:0000256" key="2">
    <source>
        <dbReference type="ARBA" id="ARBA00022801"/>
    </source>
</evidence>
<evidence type="ECO:0000259" key="3">
    <source>
        <dbReference type="Pfam" id="PF03372"/>
    </source>
</evidence>
<dbReference type="GO" id="GO:0000175">
    <property type="term" value="F:3'-5'-RNA exonuclease activity"/>
    <property type="evidence" value="ECO:0007669"/>
    <property type="project" value="TreeGrafter"/>
</dbReference>
<organism evidence="4">
    <name type="scientific">Guillardia theta (strain CCMP2712)</name>
    <name type="common">Cryptophyte</name>
    <dbReference type="NCBI Taxonomy" id="905079"/>
    <lineage>
        <taxon>Eukaryota</taxon>
        <taxon>Cryptophyceae</taxon>
        <taxon>Pyrenomonadales</taxon>
        <taxon>Geminigeraceae</taxon>
        <taxon>Guillardia</taxon>
    </lineage>
</organism>
<name>L1ISL3_GUITC</name>
<keyword evidence="6" id="KW-1185">Reference proteome</keyword>
<dbReference type="GeneID" id="17295921"/>
<reference evidence="4 6" key="1">
    <citation type="journal article" date="2012" name="Nature">
        <title>Algal genomes reveal evolutionary mosaicism and the fate of nucleomorphs.</title>
        <authorList>
            <consortium name="DOE Joint Genome Institute"/>
            <person name="Curtis B.A."/>
            <person name="Tanifuji G."/>
            <person name="Burki F."/>
            <person name="Gruber A."/>
            <person name="Irimia M."/>
            <person name="Maruyama S."/>
            <person name="Arias M.C."/>
            <person name="Ball S.G."/>
            <person name="Gile G.H."/>
            <person name="Hirakawa Y."/>
            <person name="Hopkins J.F."/>
            <person name="Kuo A."/>
            <person name="Rensing S.A."/>
            <person name="Schmutz J."/>
            <person name="Symeonidi A."/>
            <person name="Elias M."/>
            <person name="Eveleigh R.J."/>
            <person name="Herman E.K."/>
            <person name="Klute M.J."/>
            <person name="Nakayama T."/>
            <person name="Obornik M."/>
            <person name="Reyes-Prieto A."/>
            <person name="Armbrust E.V."/>
            <person name="Aves S.J."/>
            <person name="Beiko R.G."/>
            <person name="Coutinho P."/>
            <person name="Dacks J.B."/>
            <person name="Durnford D.G."/>
            <person name="Fast N.M."/>
            <person name="Green B.R."/>
            <person name="Grisdale C.J."/>
            <person name="Hempel F."/>
            <person name="Henrissat B."/>
            <person name="Hoppner M.P."/>
            <person name="Ishida K."/>
            <person name="Kim E."/>
            <person name="Koreny L."/>
            <person name="Kroth P.G."/>
            <person name="Liu Y."/>
            <person name="Malik S.B."/>
            <person name="Maier U.G."/>
            <person name="McRose D."/>
            <person name="Mock T."/>
            <person name="Neilson J.A."/>
            <person name="Onodera N.T."/>
            <person name="Poole A.M."/>
            <person name="Pritham E.J."/>
            <person name="Richards T.A."/>
            <person name="Rocap G."/>
            <person name="Roy S.W."/>
            <person name="Sarai C."/>
            <person name="Schaack S."/>
            <person name="Shirato S."/>
            <person name="Slamovits C.H."/>
            <person name="Spencer D.F."/>
            <person name="Suzuki S."/>
            <person name="Worden A.Z."/>
            <person name="Zauner S."/>
            <person name="Barry K."/>
            <person name="Bell C."/>
            <person name="Bharti A.K."/>
            <person name="Crow J.A."/>
            <person name="Grimwood J."/>
            <person name="Kramer R."/>
            <person name="Lindquist E."/>
            <person name="Lucas S."/>
            <person name="Salamov A."/>
            <person name="McFadden G.I."/>
            <person name="Lane C.E."/>
            <person name="Keeling P.J."/>
            <person name="Gray M.W."/>
            <person name="Grigoriev I.V."/>
            <person name="Archibald J.M."/>
        </authorList>
    </citation>
    <scope>NUCLEOTIDE SEQUENCE</scope>
    <source>
        <strain evidence="4 6">CCMP2712</strain>
    </source>
</reference>
<evidence type="ECO:0000313" key="6">
    <source>
        <dbReference type="Proteomes" id="UP000011087"/>
    </source>
</evidence>
<dbReference type="SUPFAM" id="SSF56219">
    <property type="entry name" value="DNase I-like"/>
    <property type="match status" value="1"/>
</dbReference>
<evidence type="ECO:0000256" key="1">
    <source>
        <dbReference type="ARBA" id="ARBA00010774"/>
    </source>
</evidence>
<dbReference type="PANTHER" id="PTHR12121:SF45">
    <property type="entry name" value="NOCTURNIN"/>
    <property type="match status" value="1"/>
</dbReference>
<dbReference type="STRING" id="905079.L1ISL3"/>
<dbReference type="EnsemblProtists" id="EKX39097">
    <property type="protein sequence ID" value="EKX39097"/>
    <property type="gene ID" value="GUITHDRAFT_143708"/>
</dbReference>
<gene>
    <name evidence="4" type="ORF">GUITHDRAFT_143708</name>
</gene>
<proteinExistence type="inferred from homology"/>
<dbReference type="KEGG" id="gtt:GUITHDRAFT_143708"/>
<dbReference type="eggNOG" id="KOG0620">
    <property type="taxonomic scope" value="Eukaryota"/>
</dbReference>
<dbReference type="Proteomes" id="UP000011087">
    <property type="component" value="Unassembled WGS sequence"/>
</dbReference>
<dbReference type="PaxDb" id="55529-EKX39097"/>
<comment type="similarity">
    <text evidence="1">Belongs to the CCR4/nocturin family.</text>
</comment>
<protein>
    <recommendedName>
        <fullName evidence="3">Endonuclease/exonuclease/phosphatase domain-containing protein</fullName>
    </recommendedName>
</protein>
<reference evidence="6" key="2">
    <citation type="submission" date="2012-11" db="EMBL/GenBank/DDBJ databases">
        <authorList>
            <person name="Kuo A."/>
            <person name="Curtis B.A."/>
            <person name="Tanifuji G."/>
            <person name="Burki F."/>
            <person name="Gruber A."/>
            <person name="Irimia M."/>
            <person name="Maruyama S."/>
            <person name="Arias M.C."/>
            <person name="Ball S.G."/>
            <person name="Gile G.H."/>
            <person name="Hirakawa Y."/>
            <person name="Hopkins J.F."/>
            <person name="Rensing S.A."/>
            <person name="Schmutz J."/>
            <person name="Symeonidi A."/>
            <person name="Elias M."/>
            <person name="Eveleigh R.J."/>
            <person name="Herman E.K."/>
            <person name="Klute M.J."/>
            <person name="Nakayama T."/>
            <person name="Obornik M."/>
            <person name="Reyes-Prieto A."/>
            <person name="Armbrust E.V."/>
            <person name="Aves S.J."/>
            <person name="Beiko R.G."/>
            <person name="Coutinho P."/>
            <person name="Dacks J.B."/>
            <person name="Durnford D.G."/>
            <person name="Fast N.M."/>
            <person name="Green B.R."/>
            <person name="Grisdale C."/>
            <person name="Hempe F."/>
            <person name="Henrissat B."/>
            <person name="Hoppner M.P."/>
            <person name="Ishida K.-I."/>
            <person name="Kim E."/>
            <person name="Koreny L."/>
            <person name="Kroth P.G."/>
            <person name="Liu Y."/>
            <person name="Malik S.-B."/>
            <person name="Maier U.G."/>
            <person name="McRose D."/>
            <person name="Mock T."/>
            <person name="Neilson J.A."/>
            <person name="Onodera N.T."/>
            <person name="Poole A.M."/>
            <person name="Pritham E.J."/>
            <person name="Richards T.A."/>
            <person name="Rocap G."/>
            <person name="Roy S.W."/>
            <person name="Sarai C."/>
            <person name="Schaack S."/>
            <person name="Shirato S."/>
            <person name="Slamovits C.H."/>
            <person name="Spencer D.F."/>
            <person name="Suzuki S."/>
            <person name="Worden A.Z."/>
            <person name="Zauner S."/>
            <person name="Barry K."/>
            <person name="Bell C."/>
            <person name="Bharti A.K."/>
            <person name="Crow J.A."/>
            <person name="Grimwood J."/>
            <person name="Kramer R."/>
            <person name="Lindquist E."/>
            <person name="Lucas S."/>
            <person name="Salamov A."/>
            <person name="McFadden G.I."/>
            <person name="Lane C.E."/>
            <person name="Keeling P.J."/>
            <person name="Gray M.W."/>
            <person name="Grigoriev I.V."/>
            <person name="Archibald J.M."/>
        </authorList>
    </citation>
    <scope>NUCLEOTIDE SEQUENCE</scope>
    <source>
        <strain evidence="6">CCMP2712</strain>
    </source>
</reference>
<feature type="domain" description="Endonuclease/exonuclease/phosphatase" evidence="3">
    <location>
        <begin position="56"/>
        <end position="308"/>
    </location>
</feature>
<dbReference type="InterPro" id="IPR050410">
    <property type="entry name" value="CCR4/nocturin_mRNA_transcr"/>
</dbReference>
<dbReference type="HOGENOM" id="CLU_016428_1_2_1"/>
<dbReference type="GO" id="GO:0006139">
    <property type="term" value="P:nucleobase-containing compound metabolic process"/>
    <property type="evidence" value="ECO:0007669"/>
    <property type="project" value="UniProtKB-ARBA"/>
</dbReference>
<dbReference type="Gene3D" id="3.60.10.10">
    <property type="entry name" value="Endonuclease/exonuclease/phosphatase"/>
    <property type="match status" value="1"/>
</dbReference>